<keyword evidence="1" id="KW-0808">Transferase</keyword>
<evidence type="ECO:0000256" key="4">
    <source>
        <dbReference type="ARBA" id="ARBA00034521"/>
    </source>
</evidence>
<evidence type="ECO:0000256" key="2">
    <source>
        <dbReference type="ARBA" id="ARBA00022691"/>
    </source>
</evidence>
<reference evidence="10" key="1">
    <citation type="submission" date="2020-11" db="EMBL/GenBank/DDBJ databases">
        <authorList>
            <person name="Tran Van P."/>
        </authorList>
    </citation>
    <scope>NUCLEOTIDE SEQUENCE</scope>
</reference>
<dbReference type="AlphaFoldDB" id="A0A7R8WSB3"/>
<dbReference type="EC" id="2.1.1.137" evidence="4"/>
<dbReference type="GO" id="GO:0030791">
    <property type="term" value="F:arsenite methyltransferase activity"/>
    <property type="evidence" value="ECO:0007669"/>
    <property type="project" value="UniProtKB-EC"/>
</dbReference>
<evidence type="ECO:0000256" key="5">
    <source>
        <dbReference type="ARBA" id="ARBA00034545"/>
    </source>
</evidence>
<evidence type="ECO:0000256" key="1">
    <source>
        <dbReference type="ARBA" id="ARBA00022679"/>
    </source>
</evidence>
<dbReference type="InterPro" id="IPR029063">
    <property type="entry name" value="SAM-dependent_MTases_sf"/>
</dbReference>
<dbReference type="InterPro" id="IPR025714">
    <property type="entry name" value="Methyltranfer_dom"/>
</dbReference>
<proteinExistence type="inferred from homology"/>
<dbReference type="CDD" id="cd02440">
    <property type="entry name" value="AdoMet_MTases"/>
    <property type="match status" value="1"/>
</dbReference>
<evidence type="ECO:0000256" key="8">
    <source>
        <dbReference type="ARBA" id="ARBA00048428"/>
    </source>
</evidence>
<feature type="non-terminal residue" evidence="10">
    <location>
        <position position="1"/>
    </location>
</feature>
<evidence type="ECO:0000259" key="9">
    <source>
        <dbReference type="Pfam" id="PF13847"/>
    </source>
</evidence>
<evidence type="ECO:0000256" key="3">
    <source>
        <dbReference type="ARBA" id="ARBA00034487"/>
    </source>
</evidence>
<evidence type="ECO:0000256" key="7">
    <source>
        <dbReference type="ARBA" id="ARBA00047943"/>
    </source>
</evidence>
<dbReference type="InterPro" id="IPR026669">
    <property type="entry name" value="Arsenite_MeTrfase-like"/>
</dbReference>
<evidence type="ECO:0000256" key="6">
    <source>
        <dbReference type="ARBA" id="ARBA00047941"/>
    </source>
</evidence>
<dbReference type="OrthoDB" id="10265344at2759"/>
<evidence type="ECO:0000313" key="10">
    <source>
        <dbReference type="EMBL" id="CAD7237269.1"/>
    </source>
</evidence>
<dbReference type="Gene3D" id="3.40.50.150">
    <property type="entry name" value="Vaccinia Virus protein VP39"/>
    <property type="match status" value="1"/>
</dbReference>
<accession>A0A7R8WSB3</accession>
<dbReference type="SUPFAM" id="SSF53335">
    <property type="entry name" value="S-adenosyl-L-methionine-dependent methyltransferases"/>
    <property type="match status" value="1"/>
</dbReference>
<comment type="catalytic activity">
    <reaction evidence="6">
        <text>arsenic triglutathione + [thioredoxin]-dithiol + S-adenosyl-L-methionine + 2 H2O = methylarsonous acid + [thioredoxin]-disulfide + 3 glutathione + S-adenosyl-L-homocysteine + H(+)</text>
        <dbReference type="Rhea" id="RHEA:69460"/>
        <dbReference type="Rhea" id="RHEA-COMP:10698"/>
        <dbReference type="Rhea" id="RHEA-COMP:10700"/>
        <dbReference type="ChEBI" id="CHEBI:15377"/>
        <dbReference type="ChEBI" id="CHEBI:15378"/>
        <dbReference type="ChEBI" id="CHEBI:17826"/>
        <dbReference type="ChEBI" id="CHEBI:29950"/>
        <dbReference type="ChEBI" id="CHEBI:50058"/>
        <dbReference type="ChEBI" id="CHEBI:57856"/>
        <dbReference type="ChEBI" id="CHEBI:57925"/>
        <dbReference type="ChEBI" id="CHEBI:59789"/>
        <dbReference type="ChEBI" id="CHEBI:183640"/>
        <dbReference type="EC" id="2.1.1.137"/>
    </reaction>
</comment>
<dbReference type="PANTHER" id="PTHR43675">
    <property type="entry name" value="ARSENITE METHYLTRANSFERASE"/>
    <property type="match status" value="1"/>
</dbReference>
<feature type="domain" description="Methyltransferase" evidence="9">
    <location>
        <begin position="208"/>
        <end position="300"/>
    </location>
</feature>
<gene>
    <name evidence="10" type="ORF">CTOB1V02_LOCUS15084</name>
</gene>
<name>A0A7R8WSB3_9CRUS</name>
<organism evidence="10">
    <name type="scientific">Cyprideis torosa</name>
    <dbReference type="NCBI Taxonomy" id="163714"/>
    <lineage>
        <taxon>Eukaryota</taxon>
        <taxon>Metazoa</taxon>
        <taxon>Ecdysozoa</taxon>
        <taxon>Arthropoda</taxon>
        <taxon>Crustacea</taxon>
        <taxon>Oligostraca</taxon>
        <taxon>Ostracoda</taxon>
        <taxon>Podocopa</taxon>
        <taxon>Podocopida</taxon>
        <taxon>Cytherocopina</taxon>
        <taxon>Cytheroidea</taxon>
        <taxon>Cytherideidae</taxon>
        <taxon>Cyprideis</taxon>
    </lineage>
</organism>
<dbReference type="EMBL" id="OB686275">
    <property type="protein sequence ID" value="CAD7237269.1"/>
    <property type="molecule type" value="Genomic_DNA"/>
</dbReference>
<comment type="catalytic activity">
    <reaction evidence="8">
        <text>arsenic triglutathione + 3 [thioredoxin]-dithiol + 3 S-adenosyl-L-methionine = trimethylarsine + 3 [thioredoxin]-disulfide + 3 glutathione + 3 S-adenosyl-L-homocysteine + 3 H(+)</text>
        <dbReference type="Rhea" id="RHEA:69432"/>
        <dbReference type="Rhea" id="RHEA-COMP:10698"/>
        <dbReference type="Rhea" id="RHEA-COMP:10700"/>
        <dbReference type="ChEBI" id="CHEBI:15378"/>
        <dbReference type="ChEBI" id="CHEBI:27130"/>
        <dbReference type="ChEBI" id="CHEBI:29950"/>
        <dbReference type="ChEBI" id="CHEBI:50058"/>
        <dbReference type="ChEBI" id="CHEBI:57856"/>
        <dbReference type="ChEBI" id="CHEBI:57925"/>
        <dbReference type="ChEBI" id="CHEBI:59789"/>
        <dbReference type="ChEBI" id="CHEBI:183640"/>
        <dbReference type="EC" id="2.1.1.137"/>
    </reaction>
</comment>
<dbReference type="PANTHER" id="PTHR43675:SF8">
    <property type="entry name" value="ARSENITE METHYLTRANSFERASE"/>
    <property type="match status" value="1"/>
</dbReference>
<comment type="catalytic activity">
    <reaction evidence="7">
        <text>arsenic triglutathione + 2 [thioredoxin]-dithiol + 2 S-adenosyl-L-methionine + H2O = dimethylarsinous acid + 2 [thioredoxin]-disulfide + 3 glutathione + 2 S-adenosyl-L-homocysteine + 2 H(+)</text>
        <dbReference type="Rhea" id="RHEA:69464"/>
        <dbReference type="Rhea" id="RHEA-COMP:10698"/>
        <dbReference type="Rhea" id="RHEA-COMP:10700"/>
        <dbReference type="ChEBI" id="CHEBI:15377"/>
        <dbReference type="ChEBI" id="CHEBI:15378"/>
        <dbReference type="ChEBI" id="CHEBI:23808"/>
        <dbReference type="ChEBI" id="CHEBI:29950"/>
        <dbReference type="ChEBI" id="CHEBI:50058"/>
        <dbReference type="ChEBI" id="CHEBI:57856"/>
        <dbReference type="ChEBI" id="CHEBI:57925"/>
        <dbReference type="ChEBI" id="CHEBI:59789"/>
        <dbReference type="ChEBI" id="CHEBI:183640"/>
        <dbReference type="EC" id="2.1.1.137"/>
    </reaction>
</comment>
<protein>
    <recommendedName>
        <fullName evidence="5">Arsenite methyltransferase</fullName>
        <ecNumber evidence="4">2.1.1.137</ecNumber>
    </recommendedName>
</protein>
<dbReference type="Pfam" id="PF13847">
    <property type="entry name" value="Methyltransf_31"/>
    <property type="match status" value="1"/>
</dbReference>
<comment type="similarity">
    <text evidence="3">Belongs to the methyltransferase superfamily. Arsenite methyltransferase family.</text>
</comment>
<keyword evidence="2" id="KW-0949">S-adenosyl-L-methionine</keyword>
<sequence>MMFNVVDLKDGVTVEDVELALGEMCNVVKNTYGDEEGGFIAGQVYKYGGFVSNEGSVGDVPAEKAVGIKQGEIAIVTFWKSFEQHEKSHADKVFKEKFDALVQFCDDTYELGYQMLWQGVPENWILKNTDNDQVRNQVRGTYAEVAKANDAGACCGTEVSCCGVSDDSVINTLISTRLGYTQAEMDSVPLGADMGLGCGNPQAIASLKSGDVVLDLGSGGGFDAFLAAQEVGERGQVIGVDMTPEMISKSRKNAEAGHYSQVEFRLGEIEYLPVADDTVDVIISNCVINLSTDKAQVFRE</sequence>